<dbReference type="FunFam" id="1.10.238.20:FF:000001">
    <property type="entry name" value="General odorant-binding protein lush"/>
    <property type="match status" value="1"/>
</dbReference>
<comment type="subcellular location">
    <subcellularLocation>
        <location evidence="1">Secreted</location>
    </subcellularLocation>
</comment>
<keyword evidence="5" id="KW-1185">Reference proteome</keyword>
<dbReference type="GO" id="GO:0005549">
    <property type="term" value="F:odorant binding"/>
    <property type="evidence" value="ECO:0007669"/>
    <property type="project" value="InterPro"/>
</dbReference>
<protein>
    <submittedName>
        <fullName evidence="6">General odorant-binding protein 69a-like</fullName>
    </submittedName>
</protein>
<dbReference type="PANTHER" id="PTHR21364:SF2">
    <property type="entry name" value="GENERAL ODORANT-BINDING PROTEIN 19A"/>
    <property type="match status" value="1"/>
</dbReference>
<sequence length="149" mass="15666">MRETKVASVSDMRCVLAVLALLAAAAGPAAGAVEMDEDMAELAKMVRDNCAAETDVDVALVEAVNGGALLSPDAKLKCYIKCTMETAGMLADGEVDVDAVLALLPPALSERNAPSLRACGTQRGADHCDTAYLTQVCWQNANKDDYFLI</sequence>
<evidence type="ECO:0000256" key="1">
    <source>
        <dbReference type="ARBA" id="ARBA00004613"/>
    </source>
</evidence>
<dbReference type="InParanoid" id="A0A7E5WVD6"/>
<evidence type="ECO:0000256" key="3">
    <source>
        <dbReference type="ARBA" id="ARBA00022525"/>
    </source>
</evidence>
<dbReference type="KEGG" id="tnl:113506147"/>
<evidence type="ECO:0000313" key="6">
    <source>
        <dbReference type="RefSeq" id="XP_026744800.1"/>
    </source>
</evidence>
<feature type="chain" id="PRO_5028831685" evidence="4">
    <location>
        <begin position="32"/>
        <end position="149"/>
    </location>
</feature>
<evidence type="ECO:0000256" key="2">
    <source>
        <dbReference type="ARBA" id="ARBA00008098"/>
    </source>
</evidence>
<dbReference type="InterPro" id="IPR036728">
    <property type="entry name" value="PBP_GOBP_sf"/>
</dbReference>
<reference evidence="6" key="1">
    <citation type="submission" date="2025-08" db="UniProtKB">
        <authorList>
            <consortium name="RefSeq"/>
        </authorList>
    </citation>
    <scope>IDENTIFICATION</scope>
</reference>
<evidence type="ECO:0000256" key="4">
    <source>
        <dbReference type="SAM" id="SignalP"/>
    </source>
</evidence>
<dbReference type="OrthoDB" id="5978988at2759"/>
<proteinExistence type="inferred from homology"/>
<dbReference type="RefSeq" id="XP_026744800.1">
    <property type="nucleotide sequence ID" value="XM_026888999.1"/>
</dbReference>
<keyword evidence="4" id="KW-0732">Signal</keyword>
<dbReference type="Gene3D" id="1.10.238.20">
    <property type="entry name" value="Pheromone/general odorant binding protein domain"/>
    <property type="match status" value="1"/>
</dbReference>
<keyword evidence="3" id="KW-0964">Secreted</keyword>
<name>A0A7E5WVD6_TRINI</name>
<evidence type="ECO:0000313" key="5">
    <source>
        <dbReference type="Proteomes" id="UP000322000"/>
    </source>
</evidence>
<comment type="similarity">
    <text evidence="2">Belongs to the PBP/GOBP family.</text>
</comment>
<dbReference type="GO" id="GO:0005576">
    <property type="term" value="C:extracellular region"/>
    <property type="evidence" value="ECO:0007669"/>
    <property type="project" value="UniProtKB-SubCell"/>
</dbReference>
<dbReference type="Pfam" id="PF01395">
    <property type="entry name" value="PBP_GOBP"/>
    <property type="match status" value="1"/>
</dbReference>
<dbReference type="SUPFAM" id="SSF47565">
    <property type="entry name" value="Insect pheromone/odorant-binding proteins"/>
    <property type="match status" value="1"/>
</dbReference>
<organism evidence="5 6">
    <name type="scientific">Trichoplusia ni</name>
    <name type="common">Cabbage looper</name>
    <dbReference type="NCBI Taxonomy" id="7111"/>
    <lineage>
        <taxon>Eukaryota</taxon>
        <taxon>Metazoa</taxon>
        <taxon>Ecdysozoa</taxon>
        <taxon>Arthropoda</taxon>
        <taxon>Hexapoda</taxon>
        <taxon>Insecta</taxon>
        <taxon>Pterygota</taxon>
        <taxon>Neoptera</taxon>
        <taxon>Endopterygota</taxon>
        <taxon>Lepidoptera</taxon>
        <taxon>Glossata</taxon>
        <taxon>Ditrysia</taxon>
        <taxon>Noctuoidea</taxon>
        <taxon>Noctuidae</taxon>
        <taxon>Plusiinae</taxon>
        <taxon>Trichoplusia</taxon>
    </lineage>
</organism>
<accession>A0A7E5WVD6</accession>
<gene>
    <name evidence="6" type="primary">LOC113506147</name>
</gene>
<dbReference type="PANTHER" id="PTHR21364">
    <property type="entry name" value="GENERAL ODORANT-BINDING PROTEIN 19A"/>
    <property type="match status" value="1"/>
</dbReference>
<dbReference type="Proteomes" id="UP000322000">
    <property type="component" value="Chromosome 1"/>
</dbReference>
<dbReference type="InterPro" id="IPR006170">
    <property type="entry name" value="PBP/GOBP"/>
</dbReference>
<dbReference type="CDD" id="cd23992">
    <property type="entry name" value="PBP_GOBP"/>
    <property type="match status" value="1"/>
</dbReference>
<dbReference type="GO" id="GO:0007608">
    <property type="term" value="P:sensory perception of smell"/>
    <property type="evidence" value="ECO:0007669"/>
    <property type="project" value="UniProtKB-ARBA"/>
</dbReference>
<dbReference type="SMART" id="SM00708">
    <property type="entry name" value="PhBP"/>
    <property type="match status" value="1"/>
</dbReference>
<dbReference type="AlphaFoldDB" id="A0A7E5WVD6"/>
<dbReference type="GeneID" id="113506147"/>
<feature type="signal peptide" evidence="4">
    <location>
        <begin position="1"/>
        <end position="31"/>
    </location>
</feature>